<evidence type="ECO:0000313" key="6">
    <source>
        <dbReference type="Proteomes" id="UP001410394"/>
    </source>
</evidence>
<dbReference type="SUPFAM" id="SSF48498">
    <property type="entry name" value="Tetracyclin repressor-like, C-terminal domain"/>
    <property type="match status" value="1"/>
</dbReference>
<dbReference type="Gene3D" id="1.10.357.10">
    <property type="entry name" value="Tetracycline Repressor, domain 2"/>
    <property type="match status" value="1"/>
</dbReference>
<keyword evidence="1 2" id="KW-0238">DNA-binding</keyword>
<evidence type="ECO:0000313" key="5">
    <source>
        <dbReference type="EMBL" id="MEN3067310.1"/>
    </source>
</evidence>
<comment type="caution">
    <text evidence="5">The sequence shown here is derived from an EMBL/GenBank/DDBJ whole genome shotgun (WGS) entry which is preliminary data.</text>
</comment>
<gene>
    <name evidence="5" type="ORF">ABDB84_02395</name>
</gene>
<evidence type="ECO:0000256" key="1">
    <source>
        <dbReference type="ARBA" id="ARBA00023125"/>
    </source>
</evidence>
<dbReference type="Proteomes" id="UP001410394">
    <property type="component" value="Unassembled WGS sequence"/>
</dbReference>
<dbReference type="PANTHER" id="PTHR30328">
    <property type="entry name" value="TRANSCRIPTIONAL REPRESSOR"/>
    <property type="match status" value="1"/>
</dbReference>
<dbReference type="PRINTS" id="PR00455">
    <property type="entry name" value="HTHTETR"/>
</dbReference>
<dbReference type="InterPro" id="IPR036271">
    <property type="entry name" value="Tet_transcr_reg_TetR-rel_C_sf"/>
</dbReference>
<keyword evidence="6" id="KW-1185">Reference proteome</keyword>
<dbReference type="PROSITE" id="PS50977">
    <property type="entry name" value="HTH_TETR_2"/>
    <property type="match status" value="1"/>
</dbReference>
<name>A0ABU9YUB2_9RHOO</name>
<feature type="compositionally biased region" description="Basic and acidic residues" evidence="3">
    <location>
        <begin position="16"/>
        <end position="30"/>
    </location>
</feature>
<dbReference type="Pfam" id="PF17938">
    <property type="entry name" value="TetR_C_29"/>
    <property type="match status" value="1"/>
</dbReference>
<proteinExistence type="predicted"/>
<evidence type="ECO:0000256" key="2">
    <source>
        <dbReference type="PROSITE-ProRule" id="PRU00335"/>
    </source>
</evidence>
<evidence type="ECO:0000256" key="3">
    <source>
        <dbReference type="SAM" id="MobiDB-lite"/>
    </source>
</evidence>
<feature type="region of interest" description="Disordered" evidence="3">
    <location>
        <begin position="1"/>
        <end position="30"/>
    </location>
</feature>
<dbReference type="InterPro" id="IPR009057">
    <property type="entry name" value="Homeodomain-like_sf"/>
</dbReference>
<feature type="domain" description="HTH tetR-type" evidence="4">
    <location>
        <begin position="30"/>
        <end position="90"/>
    </location>
</feature>
<dbReference type="InterPro" id="IPR041474">
    <property type="entry name" value="NicS_C"/>
</dbReference>
<dbReference type="PANTHER" id="PTHR30328:SF54">
    <property type="entry name" value="HTH-TYPE TRANSCRIPTIONAL REPRESSOR SCO4008"/>
    <property type="match status" value="1"/>
</dbReference>
<evidence type="ECO:0000259" key="4">
    <source>
        <dbReference type="PROSITE" id="PS50977"/>
    </source>
</evidence>
<organism evidence="5 6">
    <name type="scientific">Uliginosibacterium sediminicola</name>
    <dbReference type="NCBI Taxonomy" id="2024550"/>
    <lineage>
        <taxon>Bacteria</taxon>
        <taxon>Pseudomonadati</taxon>
        <taxon>Pseudomonadota</taxon>
        <taxon>Betaproteobacteria</taxon>
        <taxon>Rhodocyclales</taxon>
        <taxon>Zoogloeaceae</taxon>
        <taxon>Uliginosibacterium</taxon>
    </lineage>
</organism>
<dbReference type="Pfam" id="PF00440">
    <property type="entry name" value="TetR_N"/>
    <property type="match status" value="1"/>
</dbReference>
<dbReference type="SUPFAM" id="SSF46689">
    <property type="entry name" value="Homeodomain-like"/>
    <property type="match status" value="1"/>
</dbReference>
<accession>A0ABU9YUB2</accession>
<dbReference type="InterPro" id="IPR050109">
    <property type="entry name" value="HTH-type_TetR-like_transc_reg"/>
</dbReference>
<reference evidence="5 6" key="1">
    <citation type="journal article" date="2018" name="Int. J. Syst. Evol. Microbiol.">
        <title>Uliginosibacterium sediminicola sp. nov., isolated from freshwater sediment.</title>
        <authorList>
            <person name="Hwang W.M."/>
            <person name="Kim S.M."/>
            <person name="Kang K."/>
            <person name="Ahn T.Y."/>
        </authorList>
    </citation>
    <scope>NUCLEOTIDE SEQUENCE [LARGE SCALE GENOMIC DNA]</scope>
    <source>
        <strain evidence="5 6">M1-21</strain>
    </source>
</reference>
<sequence length="243" mass="27797">MPKTEKPAANTKAVAKKADKPAARVRRDPAKTRASILRAAIAEFAAKGFSGARTDTIARRAKTNIRMLYHYFGGKDALYVCVLEEVLAQLRHEELQLDFDDVDPLDGILSMFDFIDNHFLKHPELQQLLAFENLNRAQHLKRSTRIPQMASPVLELLRKLLKRGEANKTFRRGIDPLHLYVTMVSVVDYGKSHGFTLSHIFREDLFTSSWQADHREQMHQILISFLMPPATPAKRVKRVKRKA</sequence>
<protein>
    <submittedName>
        <fullName evidence="5">TetR/AcrR family transcriptional regulator</fullName>
    </submittedName>
</protein>
<dbReference type="InterPro" id="IPR001647">
    <property type="entry name" value="HTH_TetR"/>
</dbReference>
<feature type="DNA-binding region" description="H-T-H motif" evidence="2">
    <location>
        <begin position="53"/>
        <end position="72"/>
    </location>
</feature>
<dbReference type="EMBL" id="JBDIVE010000001">
    <property type="protein sequence ID" value="MEN3067310.1"/>
    <property type="molecule type" value="Genomic_DNA"/>
</dbReference>
<dbReference type="RefSeq" id="WP_345918078.1">
    <property type="nucleotide sequence ID" value="NZ_JBDIVE010000001.1"/>
</dbReference>